<reference evidence="11 12" key="1">
    <citation type="journal article" date="2019" name="ISME J.">
        <title>Deianiraea, an extracellular bacterium associated with the ciliate Paramecium, suggests an alternative scenario for the evolution of Rickettsiales.</title>
        <authorList>
            <person name="Castelli M."/>
            <person name="Sabaneyeva E."/>
            <person name="Lanzoni O."/>
            <person name="Lebedeva N."/>
            <person name="Floriano A.M."/>
            <person name="Gaiarsa S."/>
            <person name="Benken K."/>
            <person name="Modeo L."/>
            <person name="Bandi C."/>
            <person name="Potekhin A."/>
            <person name="Sassera D."/>
            <person name="Petroni G."/>
        </authorList>
    </citation>
    <scope>NUCLEOTIDE SEQUENCE [LARGE SCALE GENOMIC DNA]</scope>
    <source>
        <strain evidence="11">CyL4-1</strain>
    </source>
</reference>
<evidence type="ECO:0000313" key="12">
    <source>
        <dbReference type="Proteomes" id="UP000321934"/>
    </source>
</evidence>
<feature type="transmembrane region" description="Helical" evidence="8">
    <location>
        <begin position="115"/>
        <end position="137"/>
    </location>
</feature>
<evidence type="ECO:0000259" key="10">
    <source>
        <dbReference type="Pfam" id="PF08019"/>
    </source>
</evidence>
<comment type="subcellular location">
    <subcellularLocation>
        <location evidence="1">Cell inner membrane</location>
        <topology evidence="1">Multi-pass membrane protein</topology>
    </subcellularLocation>
</comment>
<accession>A0A5B8XID4</accession>
<dbReference type="InterPro" id="IPR040423">
    <property type="entry name" value="PEA_transferase"/>
</dbReference>
<evidence type="ECO:0000256" key="6">
    <source>
        <dbReference type="ARBA" id="ARBA00022989"/>
    </source>
</evidence>
<dbReference type="NCBIfam" id="NF007160">
    <property type="entry name" value="PRK09598.1"/>
    <property type="match status" value="1"/>
</dbReference>
<keyword evidence="7 8" id="KW-0472">Membrane</keyword>
<evidence type="ECO:0000259" key="9">
    <source>
        <dbReference type="Pfam" id="PF00884"/>
    </source>
</evidence>
<keyword evidence="12" id="KW-1185">Reference proteome</keyword>
<proteinExistence type="predicted"/>
<sequence length="515" mass="59699">MLKNFRFNITKPFLYSLLTLCTSYPLFTFACKNIAVFSLSGVIILFECLFIQIIIVYIFGIILSVNQIIFKIFTTTTLLINSICFYFCTQYTVIIDKTMISNVFNTNHDEAVGLFNIKIIFYVIIFGILPSIILICYKECKISFKKCITRILVSIFGIVILLFVNSKSWLWIDKNAKHLGGLIMPFSYIGNTSRYILEKHFKNQKIELISNGYFDKKFNNVVILVIGESARRNNFSLYGYDKKTNPYLEKDGVFAMPNTQSCTTYTTGSIECMLSHLGSSKKSAKYENLPSYIYRHGIDVILRSNNWGMPKMNISKIENTSQIQCNEKKTGKTYDDIMLCNLKNEMQNGKNQLIILHQSGSHGPLYHEKYPQQFEHFTPVCKTTDLQKCTQEELINAYDNTILYTDYFLHKTIEFLKQNAKSSALIYISDHGESLGEYNIYLHGTPYSIAPKFQKEIPFLVWMSEDFKKQHNINAKKFAQNKDYSQDYIFHSVMGAFGMKSEFYRQELDIFSNHD</sequence>
<dbReference type="PROSITE" id="PS51257">
    <property type="entry name" value="PROKAR_LIPOPROTEIN"/>
    <property type="match status" value="1"/>
</dbReference>
<dbReference type="Gene3D" id="3.40.720.10">
    <property type="entry name" value="Alkaline Phosphatase, subunit A"/>
    <property type="match status" value="1"/>
</dbReference>
<dbReference type="Proteomes" id="UP000321934">
    <property type="component" value="Chromosome"/>
</dbReference>
<feature type="domain" description="Phosphoethanolamine transferase N-terminal" evidence="10">
    <location>
        <begin position="58"/>
        <end position="198"/>
    </location>
</feature>
<evidence type="ECO:0000256" key="1">
    <source>
        <dbReference type="ARBA" id="ARBA00004429"/>
    </source>
</evidence>
<feature type="transmembrane region" description="Helical" evidence="8">
    <location>
        <begin position="36"/>
        <end position="60"/>
    </location>
</feature>
<dbReference type="RefSeq" id="WP_146821092.1">
    <property type="nucleotide sequence ID" value="NZ_CP029077.1"/>
</dbReference>
<keyword evidence="3" id="KW-0997">Cell inner membrane</keyword>
<dbReference type="AlphaFoldDB" id="A0A5B8XID4"/>
<dbReference type="GO" id="GO:0016776">
    <property type="term" value="F:phosphotransferase activity, phosphate group as acceptor"/>
    <property type="evidence" value="ECO:0007669"/>
    <property type="project" value="TreeGrafter"/>
</dbReference>
<dbReference type="Pfam" id="PF08019">
    <property type="entry name" value="EptA_B_N"/>
    <property type="match status" value="1"/>
</dbReference>
<name>A0A5B8XID4_9RICK</name>
<feature type="transmembrane region" description="Helical" evidence="8">
    <location>
        <begin position="12"/>
        <end position="30"/>
    </location>
</feature>
<keyword evidence="2" id="KW-1003">Cell membrane</keyword>
<evidence type="ECO:0000256" key="8">
    <source>
        <dbReference type="SAM" id="Phobius"/>
    </source>
</evidence>
<dbReference type="CDD" id="cd16017">
    <property type="entry name" value="LptA"/>
    <property type="match status" value="1"/>
</dbReference>
<evidence type="ECO:0000256" key="5">
    <source>
        <dbReference type="ARBA" id="ARBA00022692"/>
    </source>
</evidence>
<keyword evidence="6 8" id="KW-1133">Transmembrane helix</keyword>
<evidence type="ECO:0000256" key="2">
    <source>
        <dbReference type="ARBA" id="ARBA00022475"/>
    </source>
</evidence>
<dbReference type="InterPro" id="IPR058130">
    <property type="entry name" value="PEA_transf_C"/>
</dbReference>
<dbReference type="EMBL" id="CP029077">
    <property type="protein sequence ID" value="QED23754.1"/>
    <property type="molecule type" value="Genomic_DNA"/>
</dbReference>
<evidence type="ECO:0000256" key="4">
    <source>
        <dbReference type="ARBA" id="ARBA00022679"/>
    </source>
</evidence>
<dbReference type="OrthoDB" id="9786870at2"/>
<organism evidence="11 12">
    <name type="scientific">Candidatus Deianiraea vastatrix</name>
    <dbReference type="NCBI Taxonomy" id="2163644"/>
    <lineage>
        <taxon>Bacteria</taxon>
        <taxon>Pseudomonadati</taxon>
        <taxon>Pseudomonadota</taxon>
        <taxon>Alphaproteobacteria</taxon>
        <taxon>Rickettsiales</taxon>
        <taxon>Candidatus Deianiraeaceae</taxon>
        <taxon>Candidatus Deianiraea</taxon>
    </lineage>
</organism>
<keyword evidence="5 8" id="KW-0812">Transmembrane</keyword>
<evidence type="ECO:0000256" key="7">
    <source>
        <dbReference type="ARBA" id="ARBA00023136"/>
    </source>
</evidence>
<protein>
    <submittedName>
        <fullName evidence="11">EptA-like lipid A phosphoethanolamine transferase</fullName>
    </submittedName>
</protein>
<feature type="transmembrane region" description="Helical" evidence="8">
    <location>
        <begin position="149"/>
        <end position="172"/>
    </location>
</feature>
<dbReference type="GO" id="GO:0005886">
    <property type="term" value="C:plasma membrane"/>
    <property type="evidence" value="ECO:0007669"/>
    <property type="project" value="UniProtKB-SubCell"/>
</dbReference>
<dbReference type="PANTHER" id="PTHR30443:SF0">
    <property type="entry name" value="PHOSPHOETHANOLAMINE TRANSFERASE EPTA"/>
    <property type="match status" value="1"/>
</dbReference>
<keyword evidence="4 11" id="KW-0808">Transferase</keyword>
<feature type="transmembrane region" description="Helical" evidence="8">
    <location>
        <begin position="72"/>
        <end position="95"/>
    </location>
</feature>
<dbReference type="Pfam" id="PF00884">
    <property type="entry name" value="Sulfatase"/>
    <property type="match status" value="1"/>
</dbReference>
<dbReference type="PANTHER" id="PTHR30443">
    <property type="entry name" value="INNER MEMBRANE PROTEIN"/>
    <property type="match status" value="1"/>
</dbReference>
<dbReference type="InterPro" id="IPR000917">
    <property type="entry name" value="Sulfatase_N"/>
</dbReference>
<dbReference type="GO" id="GO:0009244">
    <property type="term" value="P:lipopolysaccharide core region biosynthetic process"/>
    <property type="evidence" value="ECO:0007669"/>
    <property type="project" value="TreeGrafter"/>
</dbReference>
<dbReference type="InterPro" id="IPR017850">
    <property type="entry name" value="Alkaline_phosphatase_core_sf"/>
</dbReference>
<evidence type="ECO:0000256" key="3">
    <source>
        <dbReference type="ARBA" id="ARBA00022519"/>
    </source>
</evidence>
<feature type="domain" description="Sulfatase N-terminal" evidence="9">
    <location>
        <begin position="222"/>
        <end position="499"/>
    </location>
</feature>
<dbReference type="SUPFAM" id="SSF53649">
    <property type="entry name" value="Alkaline phosphatase-like"/>
    <property type="match status" value="1"/>
</dbReference>
<gene>
    <name evidence="11" type="ORF">Deia_00969</name>
</gene>
<dbReference type="InterPro" id="IPR012549">
    <property type="entry name" value="EptA-like_N"/>
</dbReference>
<evidence type="ECO:0000313" key="11">
    <source>
        <dbReference type="EMBL" id="QED23754.1"/>
    </source>
</evidence>